<evidence type="ECO:0000256" key="9">
    <source>
        <dbReference type="ARBA" id="ARBA00039435"/>
    </source>
</evidence>
<dbReference type="GO" id="GO:0006696">
    <property type="term" value="P:ergosterol biosynthetic process"/>
    <property type="evidence" value="ECO:0007669"/>
    <property type="project" value="TreeGrafter"/>
</dbReference>
<sequence>MDSTEGLTIKAATSRGIFKNPGDKTKVTLVFGIVSEEDILLKKELHDLENTYPQRFRCFYVLHNPALRVPVQFTSQAGYPETRLVNGPFQCRPRTITVTGSQDTWYLPLYFLGKPFQVP</sequence>
<protein>
    <recommendedName>
        <fullName evidence="9">NADH-cytochrome b5 reductase 2</fullName>
    </recommendedName>
    <alternativeName>
        <fullName evidence="10">Mitochondrial cytochrome b reductase</fullName>
    </alternativeName>
</protein>
<dbReference type="Proteomes" id="UP001149079">
    <property type="component" value="Unassembled WGS sequence"/>
</dbReference>
<dbReference type="PANTHER" id="PTHR19370">
    <property type="entry name" value="NADH-CYTOCHROME B5 REDUCTASE"/>
    <property type="match status" value="1"/>
</dbReference>
<dbReference type="GeneID" id="81408989"/>
<evidence type="ECO:0000256" key="10">
    <source>
        <dbReference type="ARBA" id="ARBA00041256"/>
    </source>
</evidence>
<dbReference type="InterPro" id="IPR039261">
    <property type="entry name" value="FNR_nucleotide-bd"/>
</dbReference>
<evidence type="ECO:0000259" key="11">
    <source>
        <dbReference type="Pfam" id="PF00175"/>
    </source>
</evidence>
<evidence type="ECO:0000256" key="3">
    <source>
        <dbReference type="ARBA" id="ARBA00006105"/>
    </source>
</evidence>
<keyword evidence="13" id="KW-1185">Reference proteome</keyword>
<keyword evidence="6" id="KW-0274">FAD</keyword>
<comment type="similarity">
    <text evidence="3">Belongs to the flavoprotein pyridine nucleotide cytochrome reductase family.</text>
</comment>
<evidence type="ECO:0000256" key="2">
    <source>
        <dbReference type="ARBA" id="ARBA00004572"/>
    </source>
</evidence>
<gene>
    <name evidence="12" type="ORF">N7515_009075</name>
</gene>
<proteinExistence type="inferred from homology"/>
<dbReference type="PANTHER" id="PTHR19370:SF171">
    <property type="entry name" value="NADH-CYTOCHROME B5 REDUCTASE 2"/>
    <property type="match status" value="1"/>
</dbReference>
<keyword evidence="5" id="KW-1000">Mitochondrion outer membrane</keyword>
<reference evidence="12" key="2">
    <citation type="journal article" date="2023" name="IMA Fungus">
        <title>Comparative genomic study of the Penicillium genus elucidates a diverse pangenome and 15 lateral gene transfer events.</title>
        <authorList>
            <person name="Petersen C."/>
            <person name="Sorensen T."/>
            <person name="Nielsen M.R."/>
            <person name="Sondergaard T.E."/>
            <person name="Sorensen J.L."/>
            <person name="Fitzpatrick D.A."/>
            <person name="Frisvad J.C."/>
            <person name="Nielsen K.L."/>
        </authorList>
    </citation>
    <scope>NUCLEOTIDE SEQUENCE</scope>
    <source>
        <strain evidence="12">IBT 22155</strain>
    </source>
</reference>
<evidence type="ECO:0000256" key="8">
    <source>
        <dbReference type="ARBA" id="ARBA00037464"/>
    </source>
</evidence>
<comment type="cofactor">
    <cofactor evidence="1">
        <name>FAD</name>
        <dbReference type="ChEBI" id="CHEBI:57692"/>
    </cofactor>
</comment>
<dbReference type="EMBL" id="JAPQKL010000007">
    <property type="protein sequence ID" value="KAJ5121114.1"/>
    <property type="molecule type" value="Genomic_DNA"/>
</dbReference>
<evidence type="ECO:0000313" key="12">
    <source>
        <dbReference type="EMBL" id="KAJ5121114.1"/>
    </source>
</evidence>
<organism evidence="12 13">
    <name type="scientific">Penicillium bovifimosum</name>
    <dbReference type="NCBI Taxonomy" id="126998"/>
    <lineage>
        <taxon>Eukaryota</taxon>
        <taxon>Fungi</taxon>
        <taxon>Dikarya</taxon>
        <taxon>Ascomycota</taxon>
        <taxon>Pezizomycotina</taxon>
        <taxon>Eurotiomycetes</taxon>
        <taxon>Eurotiomycetidae</taxon>
        <taxon>Eurotiales</taxon>
        <taxon>Aspergillaceae</taxon>
        <taxon>Penicillium</taxon>
    </lineage>
</organism>
<evidence type="ECO:0000256" key="4">
    <source>
        <dbReference type="ARBA" id="ARBA00022630"/>
    </source>
</evidence>
<comment type="caution">
    <text evidence="12">The sequence shown here is derived from an EMBL/GenBank/DDBJ whole genome shotgun (WGS) entry which is preliminary data.</text>
</comment>
<name>A0A9W9GIV0_9EURO</name>
<evidence type="ECO:0000256" key="7">
    <source>
        <dbReference type="ARBA" id="ARBA00023002"/>
    </source>
</evidence>
<evidence type="ECO:0000256" key="6">
    <source>
        <dbReference type="ARBA" id="ARBA00022827"/>
    </source>
</evidence>
<dbReference type="InterPro" id="IPR001433">
    <property type="entry name" value="OxRdtase_FAD/NAD-bd"/>
</dbReference>
<keyword evidence="5" id="KW-0472">Membrane</keyword>
<dbReference type="SUPFAM" id="SSF52343">
    <property type="entry name" value="Ferredoxin reductase-like, C-terminal NADP-linked domain"/>
    <property type="match status" value="1"/>
</dbReference>
<accession>A0A9W9GIV0</accession>
<feature type="domain" description="Oxidoreductase FAD/NAD(P)-binding" evidence="11">
    <location>
        <begin position="13"/>
        <end position="65"/>
    </location>
</feature>
<dbReference type="Pfam" id="PF00175">
    <property type="entry name" value="NAD_binding_1"/>
    <property type="match status" value="1"/>
</dbReference>
<evidence type="ECO:0000256" key="1">
    <source>
        <dbReference type="ARBA" id="ARBA00001974"/>
    </source>
</evidence>
<reference evidence="12" key="1">
    <citation type="submission" date="2022-11" db="EMBL/GenBank/DDBJ databases">
        <authorList>
            <person name="Petersen C."/>
        </authorList>
    </citation>
    <scope>NUCLEOTIDE SEQUENCE</scope>
    <source>
        <strain evidence="12">IBT 22155</strain>
    </source>
</reference>
<dbReference type="GO" id="GO:0004128">
    <property type="term" value="F:cytochrome-b5 reductase activity, acting on NAD(P)H"/>
    <property type="evidence" value="ECO:0007669"/>
    <property type="project" value="TreeGrafter"/>
</dbReference>
<dbReference type="OrthoDB" id="432685at2759"/>
<comment type="subcellular location">
    <subcellularLocation>
        <location evidence="2">Mitochondrion outer membrane</location>
        <topology evidence="2">Single-pass membrane protein</topology>
    </subcellularLocation>
</comment>
<evidence type="ECO:0000256" key="5">
    <source>
        <dbReference type="ARBA" id="ARBA00022787"/>
    </source>
</evidence>
<dbReference type="InterPro" id="IPR001834">
    <property type="entry name" value="CBR-like"/>
</dbReference>
<keyword evidence="5" id="KW-0496">Mitochondrion</keyword>
<dbReference type="AlphaFoldDB" id="A0A9W9GIV0"/>
<keyword evidence="4" id="KW-0285">Flavoprotein</keyword>
<comment type="function">
    <text evidence="8">May mediate the reduction of outer membrane cytochrome b5.</text>
</comment>
<keyword evidence="7" id="KW-0560">Oxidoreductase</keyword>
<dbReference type="Gene3D" id="3.40.50.80">
    <property type="entry name" value="Nucleotide-binding domain of ferredoxin-NADP reductase (FNR) module"/>
    <property type="match status" value="1"/>
</dbReference>
<dbReference type="RefSeq" id="XP_056517618.1">
    <property type="nucleotide sequence ID" value="XM_056669819.1"/>
</dbReference>
<dbReference type="GO" id="GO:0005741">
    <property type="term" value="C:mitochondrial outer membrane"/>
    <property type="evidence" value="ECO:0007669"/>
    <property type="project" value="UniProtKB-SubCell"/>
</dbReference>
<evidence type="ECO:0000313" key="13">
    <source>
        <dbReference type="Proteomes" id="UP001149079"/>
    </source>
</evidence>